<dbReference type="GeneID" id="27329230"/>
<dbReference type="InterPro" id="IPR022784">
    <property type="entry name" value="Ribosome_bgen_Alb1"/>
</dbReference>
<feature type="region of interest" description="Disordered" evidence="7">
    <location>
        <begin position="1"/>
        <end position="83"/>
    </location>
</feature>
<dbReference type="InterPro" id="IPR053278">
    <property type="entry name" value="Pre-60S_factor_ECM1"/>
</dbReference>
<evidence type="ECO:0008006" key="10">
    <source>
        <dbReference type="Google" id="ProtNLM"/>
    </source>
</evidence>
<evidence type="ECO:0000256" key="7">
    <source>
        <dbReference type="SAM" id="MobiDB-lite"/>
    </source>
</evidence>
<evidence type="ECO:0000313" key="9">
    <source>
        <dbReference type="Proteomes" id="UP000053328"/>
    </source>
</evidence>
<dbReference type="GO" id="GO:0000055">
    <property type="term" value="P:ribosomal large subunit export from nucleus"/>
    <property type="evidence" value="ECO:0007669"/>
    <property type="project" value="TreeGrafter"/>
</dbReference>
<dbReference type="RefSeq" id="XP_016241783.1">
    <property type="nucleotide sequence ID" value="XM_016376507.1"/>
</dbReference>
<reference evidence="8 9" key="1">
    <citation type="submission" date="2015-01" db="EMBL/GenBank/DDBJ databases">
        <title>The Genome Sequence of Exophiala spinifera CBS89968.</title>
        <authorList>
            <consortium name="The Broad Institute Genomics Platform"/>
            <person name="Cuomo C."/>
            <person name="de Hoog S."/>
            <person name="Gorbushina A."/>
            <person name="Stielow B."/>
            <person name="Teixiera M."/>
            <person name="Abouelleil A."/>
            <person name="Chapman S.B."/>
            <person name="Priest M."/>
            <person name="Young S.K."/>
            <person name="Wortman J."/>
            <person name="Nusbaum C."/>
            <person name="Birren B."/>
        </authorList>
    </citation>
    <scope>NUCLEOTIDE SEQUENCE [LARGE SCALE GENOMIC DNA]</scope>
    <source>
        <strain evidence="8 9">CBS 89968</strain>
    </source>
</reference>
<protein>
    <recommendedName>
        <fullName evidence="10">Ribosome biogenesis protein Alb1</fullName>
    </recommendedName>
</protein>
<keyword evidence="6" id="KW-0539">Nucleus</keyword>
<keyword evidence="5" id="KW-0690">Ribosome biogenesis</keyword>
<keyword evidence="4" id="KW-0963">Cytoplasm</keyword>
<dbReference type="VEuPathDB" id="FungiDB:PV08_02147"/>
<gene>
    <name evidence="8" type="ORF">PV08_02147</name>
</gene>
<evidence type="ECO:0000256" key="4">
    <source>
        <dbReference type="ARBA" id="ARBA00022490"/>
    </source>
</evidence>
<dbReference type="OrthoDB" id="5304887at2759"/>
<evidence type="ECO:0000256" key="3">
    <source>
        <dbReference type="ARBA" id="ARBA00022448"/>
    </source>
</evidence>
<evidence type="ECO:0000256" key="6">
    <source>
        <dbReference type="ARBA" id="ARBA00023242"/>
    </source>
</evidence>
<dbReference type="AlphaFoldDB" id="A0A0D2A9Z6"/>
<evidence type="ECO:0000256" key="2">
    <source>
        <dbReference type="ARBA" id="ARBA00004496"/>
    </source>
</evidence>
<keyword evidence="9" id="KW-1185">Reference proteome</keyword>
<evidence type="ECO:0000256" key="5">
    <source>
        <dbReference type="ARBA" id="ARBA00022517"/>
    </source>
</evidence>
<dbReference type="Proteomes" id="UP000053328">
    <property type="component" value="Unassembled WGS sequence"/>
</dbReference>
<keyword evidence="3" id="KW-0813">Transport</keyword>
<sequence length="188" mass="20451">MAKTAKVKKNATANPRSRASKRATSPSIDVDKSLIEAPRASGSTPLLAPRPNSGVTKAKKKQKPLTKGQRRRQEKGLARAEVVQDQLSKKVDDAGSRLKKRRDRKKLWDDVNSSASNFDKMKAILGENADDAEDDGWVDEEMEDSMNDVKIVEGVRVPVSAPATKLVVVDGTASAPTTDVEDEVDKIT</sequence>
<dbReference type="PANTHER" id="PTHR28280">
    <property type="entry name" value="SHUTTLING PRE-60S FACTOR ECM1"/>
    <property type="match status" value="1"/>
</dbReference>
<dbReference type="EMBL" id="KN847492">
    <property type="protein sequence ID" value="KIW21567.1"/>
    <property type="molecule type" value="Genomic_DNA"/>
</dbReference>
<name>A0A0D2A9Z6_9EURO</name>
<feature type="compositionally biased region" description="Basic residues" evidence="7">
    <location>
        <begin position="57"/>
        <end position="73"/>
    </location>
</feature>
<dbReference type="PANTHER" id="PTHR28280:SF1">
    <property type="entry name" value="SHUTTLING PRE-60S FACTOR ECM1"/>
    <property type="match status" value="1"/>
</dbReference>
<comment type="subcellular location">
    <subcellularLocation>
        <location evidence="2">Cytoplasm</location>
    </subcellularLocation>
    <subcellularLocation>
        <location evidence="1">Nucleus</location>
    </subcellularLocation>
</comment>
<accession>A0A0D2A9Z6</accession>
<dbReference type="Pfam" id="PF09135">
    <property type="entry name" value="Alb1"/>
    <property type="match status" value="1"/>
</dbReference>
<dbReference type="GO" id="GO:0005737">
    <property type="term" value="C:cytoplasm"/>
    <property type="evidence" value="ECO:0007669"/>
    <property type="project" value="UniProtKB-SubCell"/>
</dbReference>
<evidence type="ECO:0000313" key="8">
    <source>
        <dbReference type="EMBL" id="KIW21567.1"/>
    </source>
</evidence>
<dbReference type="GO" id="GO:0030687">
    <property type="term" value="C:preribosome, large subunit precursor"/>
    <property type="evidence" value="ECO:0007669"/>
    <property type="project" value="TreeGrafter"/>
</dbReference>
<dbReference type="GO" id="GO:0005730">
    <property type="term" value="C:nucleolus"/>
    <property type="evidence" value="ECO:0007669"/>
    <property type="project" value="TreeGrafter"/>
</dbReference>
<evidence type="ECO:0000256" key="1">
    <source>
        <dbReference type="ARBA" id="ARBA00004123"/>
    </source>
</evidence>
<proteinExistence type="predicted"/>
<dbReference type="HOGENOM" id="CLU_085138_1_0_1"/>
<organism evidence="8 9">
    <name type="scientific">Exophiala spinifera</name>
    <dbReference type="NCBI Taxonomy" id="91928"/>
    <lineage>
        <taxon>Eukaryota</taxon>
        <taxon>Fungi</taxon>
        <taxon>Dikarya</taxon>
        <taxon>Ascomycota</taxon>
        <taxon>Pezizomycotina</taxon>
        <taxon>Eurotiomycetes</taxon>
        <taxon>Chaetothyriomycetidae</taxon>
        <taxon>Chaetothyriales</taxon>
        <taxon>Herpotrichiellaceae</taxon>
        <taxon>Exophiala</taxon>
    </lineage>
</organism>